<accession>A0A072U9T2</accession>
<evidence type="ECO:0000313" key="2">
    <source>
        <dbReference type="EMBL" id="KEH22595.1"/>
    </source>
</evidence>
<reference evidence="2 4" key="1">
    <citation type="journal article" date="2011" name="Nature">
        <title>The Medicago genome provides insight into the evolution of rhizobial symbioses.</title>
        <authorList>
            <person name="Young N.D."/>
            <person name="Debelle F."/>
            <person name="Oldroyd G.E."/>
            <person name="Geurts R."/>
            <person name="Cannon S.B."/>
            <person name="Udvardi M.K."/>
            <person name="Benedito V.A."/>
            <person name="Mayer K.F."/>
            <person name="Gouzy J."/>
            <person name="Schoof H."/>
            <person name="Van de Peer Y."/>
            <person name="Proost S."/>
            <person name="Cook D.R."/>
            <person name="Meyers B.C."/>
            <person name="Spannagl M."/>
            <person name="Cheung F."/>
            <person name="De Mita S."/>
            <person name="Krishnakumar V."/>
            <person name="Gundlach H."/>
            <person name="Zhou S."/>
            <person name="Mudge J."/>
            <person name="Bharti A.K."/>
            <person name="Murray J.D."/>
            <person name="Naoumkina M.A."/>
            <person name="Rosen B."/>
            <person name="Silverstein K.A."/>
            <person name="Tang H."/>
            <person name="Rombauts S."/>
            <person name="Zhao P.X."/>
            <person name="Zhou P."/>
            <person name="Barbe V."/>
            <person name="Bardou P."/>
            <person name="Bechner M."/>
            <person name="Bellec A."/>
            <person name="Berger A."/>
            <person name="Berges H."/>
            <person name="Bidwell S."/>
            <person name="Bisseling T."/>
            <person name="Choisne N."/>
            <person name="Couloux A."/>
            <person name="Denny R."/>
            <person name="Deshpande S."/>
            <person name="Dai X."/>
            <person name="Doyle J.J."/>
            <person name="Dudez A.M."/>
            <person name="Farmer A.D."/>
            <person name="Fouteau S."/>
            <person name="Franken C."/>
            <person name="Gibelin C."/>
            <person name="Gish J."/>
            <person name="Goldstein S."/>
            <person name="Gonzalez A.J."/>
            <person name="Green P.J."/>
            <person name="Hallab A."/>
            <person name="Hartog M."/>
            <person name="Hua A."/>
            <person name="Humphray S.J."/>
            <person name="Jeong D.H."/>
            <person name="Jing Y."/>
            <person name="Jocker A."/>
            <person name="Kenton S.M."/>
            <person name="Kim D.J."/>
            <person name="Klee K."/>
            <person name="Lai H."/>
            <person name="Lang C."/>
            <person name="Lin S."/>
            <person name="Macmil S.L."/>
            <person name="Magdelenat G."/>
            <person name="Matthews L."/>
            <person name="McCorrison J."/>
            <person name="Monaghan E.L."/>
            <person name="Mun J.H."/>
            <person name="Najar F.Z."/>
            <person name="Nicholson C."/>
            <person name="Noirot C."/>
            <person name="O'Bleness M."/>
            <person name="Paule C.R."/>
            <person name="Poulain J."/>
            <person name="Prion F."/>
            <person name="Qin B."/>
            <person name="Qu C."/>
            <person name="Retzel E.F."/>
            <person name="Riddle C."/>
            <person name="Sallet E."/>
            <person name="Samain S."/>
            <person name="Samson N."/>
            <person name="Sanders I."/>
            <person name="Saurat O."/>
            <person name="Scarpelli C."/>
            <person name="Schiex T."/>
            <person name="Segurens B."/>
            <person name="Severin A.J."/>
            <person name="Sherrier D.J."/>
            <person name="Shi R."/>
            <person name="Sims S."/>
            <person name="Singer S.R."/>
            <person name="Sinharoy S."/>
            <person name="Sterck L."/>
            <person name="Viollet A."/>
            <person name="Wang B.B."/>
            <person name="Wang K."/>
            <person name="Wang M."/>
            <person name="Wang X."/>
            <person name="Warfsmann J."/>
            <person name="Weissenbach J."/>
            <person name="White D.D."/>
            <person name="White J.D."/>
            <person name="Wiley G.B."/>
            <person name="Wincker P."/>
            <person name="Xing Y."/>
            <person name="Yang L."/>
            <person name="Yao Z."/>
            <person name="Ying F."/>
            <person name="Zhai J."/>
            <person name="Zhou L."/>
            <person name="Zuber A."/>
            <person name="Denarie J."/>
            <person name="Dixon R.A."/>
            <person name="May G.D."/>
            <person name="Schwartz D.C."/>
            <person name="Rogers J."/>
            <person name="Quetier F."/>
            <person name="Town C.D."/>
            <person name="Roe B.A."/>
        </authorList>
    </citation>
    <scope>NUCLEOTIDE SEQUENCE [LARGE SCALE GENOMIC DNA]</scope>
    <source>
        <strain evidence="2">A17</strain>
        <strain evidence="3 4">cv. Jemalong A17</strain>
    </source>
</reference>
<evidence type="ECO:0000256" key="1">
    <source>
        <dbReference type="SAM" id="Phobius"/>
    </source>
</evidence>
<dbReference type="EnsemblPlants" id="KEH22595">
    <property type="protein sequence ID" value="KEH22595"/>
    <property type="gene ID" value="MTR_7g055937"/>
</dbReference>
<gene>
    <name evidence="2" type="ordered locus">MTR_7g055937</name>
</gene>
<dbReference type="AlphaFoldDB" id="A0A072U9T2"/>
<keyword evidence="1" id="KW-1133">Transmembrane helix</keyword>
<evidence type="ECO:0000313" key="4">
    <source>
        <dbReference type="Proteomes" id="UP000002051"/>
    </source>
</evidence>
<sequence length="161" mass="17960">MASLKNIGGQRSFFQLLAILVLQHVHMMLLLGQNLIGHLARHYLDNYKKVNKQVDDQTDKEPIVKNKQTDLYKGENPTTGVIPAAQAIAGSSDTTHLQNLKVQNNFESLLLDDEETPDKEVNNELVISDDSSTCSEFIDATQLNNEDIEVEDRAVVTSPNK</sequence>
<evidence type="ECO:0000313" key="3">
    <source>
        <dbReference type="EnsemblPlants" id="KEH22595"/>
    </source>
</evidence>
<dbReference type="HOGENOM" id="CLU_1646248_0_0_1"/>
<dbReference type="Proteomes" id="UP000002051">
    <property type="component" value="Unassembled WGS sequence"/>
</dbReference>
<dbReference type="EMBL" id="CM001223">
    <property type="protein sequence ID" value="KEH22595.1"/>
    <property type="molecule type" value="Genomic_DNA"/>
</dbReference>
<organism evidence="2 4">
    <name type="scientific">Medicago truncatula</name>
    <name type="common">Barrel medic</name>
    <name type="synonym">Medicago tribuloides</name>
    <dbReference type="NCBI Taxonomy" id="3880"/>
    <lineage>
        <taxon>Eukaryota</taxon>
        <taxon>Viridiplantae</taxon>
        <taxon>Streptophyta</taxon>
        <taxon>Embryophyta</taxon>
        <taxon>Tracheophyta</taxon>
        <taxon>Spermatophyta</taxon>
        <taxon>Magnoliopsida</taxon>
        <taxon>eudicotyledons</taxon>
        <taxon>Gunneridae</taxon>
        <taxon>Pentapetalae</taxon>
        <taxon>rosids</taxon>
        <taxon>fabids</taxon>
        <taxon>Fabales</taxon>
        <taxon>Fabaceae</taxon>
        <taxon>Papilionoideae</taxon>
        <taxon>50 kb inversion clade</taxon>
        <taxon>NPAAA clade</taxon>
        <taxon>Hologalegina</taxon>
        <taxon>IRL clade</taxon>
        <taxon>Trifolieae</taxon>
        <taxon>Medicago</taxon>
    </lineage>
</organism>
<reference evidence="3" key="3">
    <citation type="submission" date="2015-04" db="UniProtKB">
        <authorList>
            <consortium name="EnsemblPlants"/>
        </authorList>
    </citation>
    <scope>IDENTIFICATION</scope>
    <source>
        <strain evidence="3">cv. Jemalong A17</strain>
    </source>
</reference>
<protein>
    <submittedName>
        <fullName evidence="2">Transmembrane protein, putative</fullName>
    </submittedName>
</protein>
<name>A0A072U9T2_MEDTR</name>
<keyword evidence="4" id="KW-1185">Reference proteome</keyword>
<keyword evidence="1" id="KW-0472">Membrane</keyword>
<keyword evidence="1 2" id="KW-0812">Transmembrane</keyword>
<reference evidence="2 4" key="2">
    <citation type="journal article" date="2014" name="BMC Genomics">
        <title>An improved genome release (version Mt4.0) for the model legume Medicago truncatula.</title>
        <authorList>
            <person name="Tang H."/>
            <person name="Krishnakumar V."/>
            <person name="Bidwell S."/>
            <person name="Rosen B."/>
            <person name="Chan A."/>
            <person name="Zhou S."/>
            <person name="Gentzbittel L."/>
            <person name="Childs K.L."/>
            <person name="Yandell M."/>
            <person name="Gundlach H."/>
            <person name="Mayer K.F."/>
            <person name="Schwartz D.C."/>
            <person name="Town C.D."/>
        </authorList>
    </citation>
    <scope>GENOME REANNOTATION</scope>
    <source>
        <strain evidence="2">A17</strain>
        <strain evidence="3 4">cv. Jemalong A17</strain>
    </source>
</reference>
<proteinExistence type="predicted"/>
<feature type="transmembrane region" description="Helical" evidence="1">
    <location>
        <begin position="12"/>
        <end position="31"/>
    </location>
</feature>